<name>A0A4C1SSC1_EUMVA</name>
<comment type="caution">
    <text evidence="1">The sequence shown here is derived from an EMBL/GenBank/DDBJ whole genome shotgun (WGS) entry which is preliminary data.</text>
</comment>
<organism evidence="1 2">
    <name type="scientific">Eumeta variegata</name>
    <name type="common">Bagworm moth</name>
    <name type="synonym">Eumeta japonica</name>
    <dbReference type="NCBI Taxonomy" id="151549"/>
    <lineage>
        <taxon>Eukaryota</taxon>
        <taxon>Metazoa</taxon>
        <taxon>Ecdysozoa</taxon>
        <taxon>Arthropoda</taxon>
        <taxon>Hexapoda</taxon>
        <taxon>Insecta</taxon>
        <taxon>Pterygota</taxon>
        <taxon>Neoptera</taxon>
        <taxon>Endopterygota</taxon>
        <taxon>Lepidoptera</taxon>
        <taxon>Glossata</taxon>
        <taxon>Ditrysia</taxon>
        <taxon>Tineoidea</taxon>
        <taxon>Psychidae</taxon>
        <taxon>Oiketicinae</taxon>
        <taxon>Eumeta</taxon>
    </lineage>
</organism>
<proteinExistence type="predicted"/>
<reference evidence="1 2" key="1">
    <citation type="journal article" date="2019" name="Commun. Biol.">
        <title>The bagworm genome reveals a unique fibroin gene that provides high tensile strength.</title>
        <authorList>
            <person name="Kono N."/>
            <person name="Nakamura H."/>
            <person name="Ohtoshi R."/>
            <person name="Tomita M."/>
            <person name="Numata K."/>
            <person name="Arakawa K."/>
        </authorList>
    </citation>
    <scope>NUCLEOTIDE SEQUENCE [LARGE SCALE GENOMIC DNA]</scope>
</reference>
<dbReference type="EMBL" id="BGZK01003849">
    <property type="protein sequence ID" value="GBP05022.1"/>
    <property type="molecule type" value="Genomic_DNA"/>
</dbReference>
<evidence type="ECO:0000313" key="1">
    <source>
        <dbReference type="EMBL" id="GBP05022.1"/>
    </source>
</evidence>
<protein>
    <submittedName>
        <fullName evidence="1">Uncharacterized protein</fullName>
    </submittedName>
</protein>
<dbReference type="Proteomes" id="UP000299102">
    <property type="component" value="Unassembled WGS sequence"/>
</dbReference>
<feature type="non-terminal residue" evidence="1">
    <location>
        <position position="13"/>
    </location>
</feature>
<keyword evidence="2" id="KW-1185">Reference proteome</keyword>
<evidence type="ECO:0000313" key="2">
    <source>
        <dbReference type="Proteomes" id="UP000299102"/>
    </source>
</evidence>
<sequence>MGVCTEERPVMHW</sequence>
<accession>A0A4C1SSC1</accession>
<gene>
    <name evidence="1" type="ORF">EVAR_68853_1</name>
</gene>